<proteinExistence type="predicted"/>
<reference evidence="1" key="1">
    <citation type="submission" date="2023-09" db="UniProtKB">
        <authorList>
            <consortium name="Ensembl"/>
        </authorList>
    </citation>
    <scope>IDENTIFICATION</scope>
</reference>
<organism evidence="1">
    <name type="scientific">Castor canadensis</name>
    <name type="common">American beaver</name>
    <dbReference type="NCBI Taxonomy" id="51338"/>
    <lineage>
        <taxon>Eukaryota</taxon>
        <taxon>Metazoa</taxon>
        <taxon>Chordata</taxon>
        <taxon>Craniata</taxon>
        <taxon>Vertebrata</taxon>
        <taxon>Euteleostomi</taxon>
        <taxon>Mammalia</taxon>
        <taxon>Eutheria</taxon>
        <taxon>Euarchontoglires</taxon>
        <taxon>Glires</taxon>
        <taxon>Rodentia</taxon>
        <taxon>Castorimorpha</taxon>
        <taxon>Castoridae</taxon>
        <taxon>Castor</taxon>
    </lineage>
</organism>
<protein>
    <submittedName>
        <fullName evidence="1">Uncharacterized protein</fullName>
    </submittedName>
</protein>
<sequence length="65" mass="7034">MGTQASLGSPYPPLSCVPHPLTPHLLHPHPSSIGGPALSCLYLPITQPKETSTLYTCIKEIKCYF</sequence>
<evidence type="ECO:0000313" key="1">
    <source>
        <dbReference type="Ensembl" id="ENSCCNP00000032718.1"/>
    </source>
</evidence>
<dbReference type="Ensembl" id="ENSCCNT00000041068.1">
    <property type="protein sequence ID" value="ENSCCNP00000032718.1"/>
    <property type="gene ID" value="ENSCCNG00000031024.1"/>
</dbReference>
<dbReference type="AlphaFoldDB" id="A0A8C0XW48"/>
<accession>A0A8C0XW48</accession>
<name>A0A8C0XW48_CASCN</name>